<evidence type="ECO:0000256" key="4">
    <source>
        <dbReference type="ARBA" id="ARBA00022692"/>
    </source>
</evidence>
<dbReference type="Pfam" id="PF07660">
    <property type="entry name" value="STN"/>
    <property type="match status" value="1"/>
</dbReference>
<accession>A0A1I0TKS7</accession>
<reference evidence="10" key="1">
    <citation type="submission" date="2016-10" db="EMBL/GenBank/DDBJ databases">
        <authorList>
            <person name="Varghese N."/>
            <person name="Submissions S."/>
        </authorList>
    </citation>
    <scope>NUCLEOTIDE SEQUENCE [LARGE SCALE GENOMIC DNA]</scope>
    <source>
        <strain evidence="10">DSM 18130</strain>
    </source>
</reference>
<keyword evidence="2 7" id="KW-0813">Transport</keyword>
<dbReference type="InterPro" id="IPR036942">
    <property type="entry name" value="Beta-barrel_TonB_sf"/>
</dbReference>
<dbReference type="InterPro" id="IPR011662">
    <property type="entry name" value="Secretin/TonB_short_N"/>
</dbReference>
<dbReference type="STRING" id="332999.SAMN04488511_11121"/>
<protein>
    <submittedName>
        <fullName evidence="9">TonB-linked outer membrane protein, SusC/RagA family</fullName>
    </submittedName>
</protein>
<dbReference type="GO" id="GO:0009279">
    <property type="term" value="C:cell outer membrane"/>
    <property type="evidence" value="ECO:0007669"/>
    <property type="project" value="UniProtKB-SubCell"/>
</dbReference>
<dbReference type="Gene3D" id="2.170.130.10">
    <property type="entry name" value="TonB-dependent receptor, plug domain"/>
    <property type="match status" value="1"/>
</dbReference>
<dbReference type="InterPro" id="IPR008969">
    <property type="entry name" value="CarboxyPept-like_regulatory"/>
</dbReference>
<keyword evidence="10" id="KW-1185">Reference proteome</keyword>
<dbReference type="Pfam" id="PF07715">
    <property type="entry name" value="Plug"/>
    <property type="match status" value="1"/>
</dbReference>
<dbReference type="Gene3D" id="2.40.170.20">
    <property type="entry name" value="TonB-dependent receptor, beta-barrel domain"/>
    <property type="match status" value="1"/>
</dbReference>
<dbReference type="PROSITE" id="PS52016">
    <property type="entry name" value="TONB_DEPENDENT_REC_3"/>
    <property type="match status" value="1"/>
</dbReference>
<dbReference type="NCBIfam" id="TIGR04057">
    <property type="entry name" value="SusC_RagA_signa"/>
    <property type="match status" value="1"/>
</dbReference>
<organism evidence="9 10">
    <name type="scientific">Pedobacter suwonensis</name>
    <dbReference type="NCBI Taxonomy" id="332999"/>
    <lineage>
        <taxon>Bacteria</taxon>
        <taxon>Pseudomonadati</taxon>
        <taxon>Bacteroidota</taxon>
        <taxon>Sphingobacteriia</taxon>
        <taxon>Sphingobacteriales</taxon>
        <taxon>Sphingobacteriaceae</taxon>
        <taxon>Pedobacter</taxon>
    </lineage>
</organism>
<sequence>MNFYTQSNRSNALKAAGLVTSYFNLICMRTMKLFVVLITVLCLQVSASAFSQNISINQKNVPLVHVLKEIKKQSGYFFLYDADLIEKLAKPVTVDVKHAEIKEVLAQVLKSQPFSWEIKENTILIIPLAKSNNNNSKAIDVTGKIVDENGNPMPGASVKIKGQPAASVTDSDGNFIIRNVGENAVLVISYIGYTDKEVMAKSQMGTLKLTPSAGTLSDVVVTGYTNYTKTQSAAASSLVTADKINTVPGLTVDQILQGRVPGMSVISTTGQPGQSASVVIRGIGSVNGSSTPLFVLDGVPIEAGYFQTINPEDIESATVLKDASAKALYGSRGSNGVIVLTSKKGKAGKIAVNYTSQYGFSNLSRPNFEMMNTAQRLQFEEEIGATFGRNLGPGWTYSPKNPTYAAGTAASRARADYIIDSLKQINTDWRDIFFQRGKFQEQQVSISGGNDKLRFYNSLNYYSQEGVAKRTGLDRYSLRSNLDFNDGKFSGSTNVSIGYSQSSFTEGEGGTGAGTAMASVYYALPYEKPYASDGTLVHPGNRSQYFILDQREGSQALERLLNSSDKTEQLKSIISTAFAYQILPELKVTTRAGIDYRQSTDQQFINPDSYYGSRSVANTLGGKGRLTDASRRNFNIISTTGLTYAKKFNDLHDFEASAFYEYVYNNYNSFGFSAYGIDGRLPETPAGATNGSATFLPSTTGGKTKNALASIMGVARYTYNDKYTATASYRYDGSTRVAPENKWHGFYSFGLNWNAKAEDFLKNSDLISDLRVRGSYGITASPFGGDFTYLPTYTVGTSYGGAAAIRPSTAGNADYDWEYVKESNIGFDLAIFKNRLRITADYYYKLTTNMFIDQPPSPVSGFPLLSLSSGKMRNRGIEFEVNGDVIRTKDFTWSLGINAGYNKNKILHVTDITDFYPDGDTRILQVGLPYGTYYAPDWAGVNPQTGEPQYYNLDGSITTAYNVNTQSNTNSGSLYPTFTGGFNTSLSYKGITASALFSFVSNVMRWNNEDFYNENQRYATSNQSVRMLENRWQVPGDTGNDAILQKFDLPRNFTSKDIQDASFLRLRNVNVGYSLPKSLLEKTKIIRGVKIFVQGQNLFTWTKWRGLDPENNAVYGRFQYPNTRTYTAGLNVNF</sequence>
<proteinExistence type="inferred from homology"/>
<dbReference type="InterPro" id="IPR023997">
    <property type="entry name" value="TonB-dep_OMP_SusC/RagA_CS"/>
</dbReference>
<comment type="similarity">
    <text evidence="7">Belongs to the TonB-dependent receptor family.</text>
</comment>
<evidence type="ECO:0000313" key="9">
    <source>
        <dbReference type="EMBL" id="SFA52391.1"/>
    </source>
</evidence>
<evidence type="ECO:0000259" key="8">
    <source>
        <dbReference type="SMART" id="SM00965"/>
    </source>
</evidence>
<dbReference type="InterPro" id="IPR023996">
    <property type="entry name" value="TonB-dep_OMP_SusC/RagA"/>
</dbReference>
<dbReference type="InterPro" id="IPR037066">
    <property type="entry name" value="Plug_dom_sf"/>
</dbReference>
<evidence type="ECO:0000256" key="6">
    <source>
        <dbReference type="ARBA" id="ARBA00023237"/>
    </source>
</evidence>
<evidence type="ECO:0000256" key="3">
    <source>
        <dbReference type="ARBA" id="ARBA00022452"/>
    </source>
</evidence>
<dbReference type="EMBL" id="FOJM01000011">
    <property type="protein sequence ID" value="SFA52391.1"/>
    <property type="molecule type" value="Genomic_DNA"/>
</dbReference>
<dbReference type="SUPFAM" id="SSF56935">
    <property type="entry name" value="Porins"/>
    <property type="match status" value="1"/>
</dbReference>
<keyword evidence="3 7" id="KW-1134">Transmembrane beta strand</keyword>
<dbReference type="SUPFAM" id="SSF49464">
    <property type="entry name" value="Carboxypeptidase regulatory domain-like"/>
    <property type="match status" value="1"/>
</dbReference>
<dbReference type="Gene3D" id="2.60.40.1120">
    <property type="entry name" value="Carboxypeptidase-like, regulatory domain"/>
    <property type="match status" value="1"/>
</dbReference>
<evidence type="ECO:0000256" key="1">
    <source>
        <dbReference type="ARBA" id="ARBA00004571"/>
    </source>
</evidence>
<dbReference type="InterPro" id="IPR039426">
    <property type="entry name" value="TonB-dep_rcpt-like"/>
</dbReference>
<name>A0A1I0TKS7_9SPHI</name>
<feature type="domain" description="Secretin/TonB short N-terminal" evidence="8">
    <location>
        <begin position="76"/>
        <end position="128"/>
    </location>
</feature>
<comment type="subcellular location">
    <subcellularLocation>
        <location evidence="1 7">Cell outer membrane</location>
        <topology evidence="1 7">Multi-pass membrane protein</topology>
    </subcellularLocation>
</comment>
<dbReference type="NCBIfam" id="TIGR04056">
    <property type="entry name" value="OMP_RagA_SusC"/>
    <property type="match status" value="1"/>
</dbReference>
<dbReference type="Proteomes" id="UP000198836">
    <property type="component" value="Unassembled WGS sequence"/>
</dbReference>
<dbReference type="SMART" id="SM00965">
    <property type="entry name" value="STN"/>
    <property type="match status" value="1"/>
</dbReference>
<evidence type="ECO:0000256" key="7">
    <source>
        <dbReference type="PROSITE-ProRule" id="PRU01360"/>
    </source>
</evidence>
<dbReference type="AlphaFoldDB" id="A0A1I0TKS7"/>
<keyword evidence="6 7" id="KW-0998">Cell outer membrane</keyword>
<evidence type="ECO:0000256" key="2">
    <source>
        <dbReference type="ARBA" id="ARBA00022448"/>
    </source>
</evidence>
<dbReference type="InterPro" id="IPR012910">
    <property type="entry name" value="Plug_dom"/>
</dbReference>
<evidence type="ECO:0000256" key="5">
    <source>
        <dbReference type="ARBA" id="ARBA00023136"/>
    </source>
</evidence>
<keyword evidence="4 7" id="KW-0812">Transmembrane</keyword>
<keyword evidence="5 7" id="KW-0472">Membrane</keyword>
<gene>
    <name evidence="9" type="ORF">SAMN04488511_11121</name>
</gene>
<dbReference type="Pfam" id="PF13715">
    <property type="entry name" value="CarbopepD_reg_2"/>
    <property type="match status" value="1"/>
</dbReference>
<evidence type="ECO:0000313" key="10">
    <source>
        <dbReference type="Proteomes" id="UP000198836"/>
    </source>
</evidence>